<evidence type="ECO:0000256" key="2">
    <source>
        <dbReference type="ARBA" id="ARBA00022748"/>
    </source>
</evidence>
<accession>A0A383B128</accession>
<dbReference type="AlphaFoldDB" id="A0A383B128"/>
<gene>
    <name evidence="4" type="ORF">METZ01_LOCUS466438</name>
</gene>
<keyword evidence="3" id="KW-0812">Transmembrane</keyword>
<reference evidence="4" key="1">
    <citation type="submission" date="2018-05" db="EMBL/GenBank/DDBJ databases">
        <authorList>
            <person name="Lanie J.A."/>
            <person name="Ng W.-L."/>
            <person name="Kazmierczak K.M."/>
            <person name="Andrzejewski T.M."/>
            <person name="Davidsen T.M."/>
            <person name="Wayne K.J."/>
            <person name="Tettelin H."/>
            <person name="Glass J.I."/>
            <person name="Rusch D."/>
            <person name="Podicherti R."/>
            <person name="Tsui H.-C.T."/>
            <person name="Winkler M.E."/>
        </authorList>
    </citation>
    <scope>NUCLEOTIDE SEQUENCE</scope>
</reference>
<comment type="similarity">
    <text evidence="1">Belongs to the CcmF/CycK/Ccl1/NrfE/CcsA family.</text>
</comment>
<keyword evidence="3" id="KW-1133">Transmembrane helix</keyword>
<keyword evidence="3" id="KW-0472">Membrane</keyword>
<dbReference type="GO" id="GO:0015232">
    <property type="term" value="F:heme transmembrane transporter activity"/>
    <property type="evidence" value="ECO:0007669"/>
    <property type="project" value="InterPro"/>
</dbReference>
<evidence type="ECO:0008006" key="5">
    <source>
        <dbReference type="Google" id="ProtNLM"/>
    </source>
</evidence>
<sequence>VVQSTLPLIGAWRNNAAWMALSRPAVTGQFVFISIAFACLMYAYVVSDFSVANVFENSHSAKPILYKFTGVWGNHEGSMV</sequence>
<keyword evidence="2" id="KW-0201">Cytochrome c-type biogenesis</keyword>
<proteinExistence type="inferred from homology"/>
<dbReference type="EMBL" id="UINC01196540">
    <property type="protein sequence ID" value="SVE13584.1"/>
    <property type="molecule type" value="Genomic_DNA"/>
</dbReference>
<feature type="non-terminal residue" evidence="4">
    <location>
        <position position="80"/>
    </location>
</feature>
<dbReference type="PANTHER" id="PTHR43653">
    <property type="entry name" value="CYTOCHROME C ASSEMBLY PROTEIN-RELATED"/>
    <property type="match status" value="1"/>
</dbReference>
<name>A0A383B128_9ZZZZ</name>
<evidence type="ECO:0000313" key="4">
    <source>
        <dbReference type="EMBL" id="SVE13584.1"/>
    </source>
</evidence>
<evidence type="ECO:0000256" key="3">
    <source>
        <dbReference type="SAM" id="Phobius"/>
    </source>
</evidence>
<dbReference type="GO" id="GO:0017004">
    <property type="term" value="P:cytochrome complex assembly"/>
    <property type="evidence" value="ECO:0007669"/>
    <property type="project" value="UniProtKB-KW"/>
</dbReference>
<feature type="non-terminal residue" evidence="4">
    <location>
        <position position="1"/>
    </location>
</feature>
<dbReference type="PANTHER" id="PTHR43653:SF1">
    <property type="entry name" value="CYTOCHROME C-TYPE BIOGENESIS PROTEIN CCMF"/>
    <property type="match status" value="1"/>
</dbReference>
<dbReference type="GO" id="GO:0016020">
    <property type="term" value="C:membrane"/>
    <property type="evidence" value="ECO:0007669"/>
    <property type="project" value="InterPro"/>
</dbReference>
<evidence type="ECO:0000256" key="1">
    <source>
        <dbReference type="ARBA" id="ARBA00009186"/>
    </source>
</evidence>
<feature type="transmembrane region" description="Helical" evidence="3">
    <location>
        <begin position="26"/>
        <end position="45"/>
    </location>
</feature>
<protein>
    <recommendedName>
        <fullName evidence="5">Cytochrome c assembly protein domain-containing protein</fullName>
    </recommendedName>
</protein>
<dbReference type="InterPro" id="IPR003567">
    <property type="entry name" value="Cyt_c_biogenesis"/>
</dbReference>
<organism evidence="4">
    <name type="scientific">marine metagenome</name>
    <dbReference type="NCBI Taxonomy" id="408172"/>
    <lineage>
        <taxon>unclassified sequences</taxon>
        <taxon>metagenomes</taxon>
        <taxon>ecological metagenomes</taxon>
    </lineage>
</organism>